<gene>
    <name evidence="2" type="ORF">CVT26_001226</name>
</gene>
<evidence type="ECO:0000313" key="3">
    <source>
        <dbReference type="Proteomes" id="UP000284706"/>
    </source>
</evidence>
<sequence>MTEIYNASAPGHLTPTLEEALAALTLLTGIGFKFPDAALARLAAVCRPEACISDKRCALEDAISDYLRALHVPAGDAPLSSTTVRKATDGWVSAIINARGILDFPTEDPGSPPSLASAPPSSGNLTPLEHADNSDMTAIINARGILDFPTEDPGSPPSLASAPPSSGNLTPLEHADNSDMTGELIAVSALLDAASLEDAQNIQVVFDDSEEEDYDNLDAEDDETPALVAAHGPVTTAAAGATAPAAANVAPFLAPAAANVASLLAPAAANVAPFLAPAVAALPAAPVAPAAAVPTPAVPIAPAAFLGQQAAQQPEIFFVFHTSTPAPDTAPYYPSLNRPAANATRWYCITCGHATGVVADWYVAILTYFFHMPNQTTRPNVAPLVSGVHRNCYVKYTSCAAACAAYWTAVKGGTVTVVP</sequence>
<keyword evidence="3" id="KW-1185">Reference proteome</keyword>
<dbReference type="InParanoid" id="A0A409YUI3"/>
<dbReference type="EMBL" id="NHYE01000267">
    <property type="protein sequence ID" value="PPR06676.1"/>
    <property type="molecule type" value="Genomic_DNA"/>
</dbReference>
<organism evidence="2 3">
    <name type="scientific">Gymnopilus dilepis</name>
    <dbReference type="NCBI Taxonomy" id="231916"/>
    <lineage>
        <taxon>Eukaryota</taxon>
        <taxon>Fungi</taxon>
        <taxon>Dikarya</taxon>
        <taxon>Basidiomycota</taxon>
        <taxon>Agaricomycotina</taxon>
        <taxon>Agaricomycetes</taxon>
        <taxon>Agaricomycetidae</taxon>
        <taxon>Agaricales</taxon>
        <taxon>Agaricineae</taxon>
        <taxon>Hymenogastraceae</taxon>
        <taxon>Gymnopilus</taxon>
    </lineage>
</organism>
<dbReference type="AlphaFoldDB" id="A0A409YUI3"/>
<feature type="compositionally biased region" description="Low complexity" evidence="1">
    <location>
        <begin position="113"/>
        <end position="123"/>
    </location>
</feature>
<name>A0A409YUI3_9AGAR</name>
<comment type="caution">
    <text evidence="2">The sequence shown here is derived from an EMBL/GenBank/DDBJ whole genome shotgun (WGS) entry which is preliminary data.</text>
</comment>
<evidence type="ECO:0000313" key="2">
    <source>
        <dbReference type="EMBL" id="PPR06676.1"/>
    </source>
</evidence>
<reference evidence="2 3" key="1">
    <citation type="journal article" date="2018" name="Evol. Lett.">
        <title>Horizontal gene cluster transfer increased hallucinogenic mushroom diversity.</title>
        <authorList>
            <person name="Reynolds H.T."/>
            <person name="Vijayakumar V."/>
            <person name="Gluck-Thaler E."/>
            <person name="Korotkin H.B."/>
            <person name="Matheny P.B."/>
            <person name="Slot J.C."/>
        </authorList>
    </citation>
    <scope>NUCLEOTIDE SEQUENCE [LARGE SCALE GENOMIC DNA]</scope>
    <source>
        <strain evidence="2 3">SRW20</strain>
    </source>
</reference>
<feature type="region of interest" description="Disordered" evidence="1">
    <location>
        <begin position="106"/>
        <end position="131"/>
    </location>
</feature>
<feature type="compositionally biased region" description="Low complexity" evidence="1">
    <location>
        <begin position="157"/>
        <end position="167"/>
    </location>
</feature>
<accession>A0A409YUI3</accession>
<dbReference type="Proteomes" id="UP000284706">
    <property type="component" value="Unassembled WGS sequence"/>
</dbReference>
<feature type="region of interest" description="Disordered" evidence="1">
    <location>
        <begin position="146"/>
        <end position="176"/>
    </location>
</feature>
<evidence type="ECO:0000256" key="1">
    <source>
        <dbReference type="SAM" id="MobiDB-lite"/>
    </source>
</evidence>
<protein>
    <submittedName>
        <fullName evidence="2">Uncharacterized protein</fullName>
    </submittedName>
</protein>
<proteinExistence type="predicted"/>